<dbReference type="AlphaFoldDB" id="A0A9P5JUE7"/>
<dbReference type="EMBL" id="WHVB01000138">
    <property type="protein sequence ID" value="KAF8461166.1"/>
    <property type="molecule type" value="Genomic_DNA"/>
</dbReference>
<feature type="region of interest" description="Disordered" evidence="1">
    <location>
        <begin position="310"/>
        <end position="334"/>
    </location>
</feature>
<reference evidence="3" key="1">
    <citation type="submission" date="2019-10" db="EMBL/GenBank/DDBJ databases">
        <authorList>
            <consortium name="DOE Joint Genome Institute"/>
            <person name="Kuo A."/>
            <person name="Miyauchi S."/>
            <person name="Kiss E."/>
            <person name="Drula E."/>
            <person name="Kohler A."/>
            <person name="Sanchez-Garcia M."/>
            <person name="Andreopoulos B."/>
            <person name="Barry K.W."/>
            <person name="Bonito G."/>
            <person name="Buee M."/>
            <person name="Carver A."/>
            <person name="Chen C."/>
            <person name="Cichocki N."/>
            <person name="Clum A."/>
            <person name="Culley D."/>
            <person name="Crous P.W."/>
            <person name="Fauchery L."/>
            <person name="Girlanda M."/>
            <person name="Hayes R."/>
            <person name="Keri Z."/>
            <person name="LaButti K."/>
            <person name="Lipzen A."/>
            <person name="Lombard V."/>
            <person name="Magnuson J."/>
            <person name="Maillard F."/>
            <person name="Morin E."/>
            <person name="Murat C."/>
            <person name="Nolan M."/>
            <person name="Ohm R."/>
            <person name="Pangilinan J."/>
            <person name="Pereira M."/>
            <person name="Perotto S."/>
            <person name="Peter M."/>
            <person name="Riley R."/>
            <person name="Sitrit Y."/>
            <person name="Stielow B."/>
            <person name="Szollosi G."/>
            <person name="Zifcakova L."/>
            <person name="Stursova M."/>
            <person name="Spatafora J.W."/>
            <person name="Tedersoo L."/>
            <person name="Vaario L.-M."/>
            <person name="Yamada A."/>
            <person name="Yan M."/>
            <person name="Wang P."/>
            <person name="Xu J."/>
            <person name="Bruns T."/>
            <person name="Baldrian P."/>
            <person name="Vilgalys R."/>
            <person name="Henrissat B."/>
            <person name="Grigoriev I.V."/>
            <person name="Hibbett D."/>
            <person name="Nagy L.G."/>
            <person name="Martin F.M."/>
        </authorList>
    </citation>
    <scope>NUCLEOTIDE SEQUENCE</scope>
    <source>
        <strain evidence="3">Prilba</strain>
    </source>
</reference>
<feature type="transmembrane region" description="Helical" evidence="2">
    <location>
        <begin position="202"/>
        <end position="231"/>
    </location>
</feature>
<name>A0A9P5JUE7_9AGAM</name>
<evidence type="ECO:0000313" key="5">
    <source>
        <dbReference type="Proteomes" id="UP000759537"/>
    </source>
</evidence>
<sequence>MTIDNDMAALVGFGCEAFFYGCYTVLFAMSVYLMFNGPRRGTGVNKPIFIISVLLYLSSTTHFALEFSHFFKVLITTGVKGFANETNALIGADLLISVTDFFGELILIYRCWLLWSKNFWIIIIPSLTAIASLACVSEALHLLLRINPKSPITPPALIPLGVVIFVLPLCTNIIVTTLIATRIRHLSPRKVRDMRSAQSPTATGRAAIDIVVESGMLYLAVQLVFVILFAIRHPAQGIVGVIAVQIYGIAPTLILTRVALGLSNMQSGPVHGGAALSGSQPTSSTQVRIAYSTIAFTDVGRRLPAEMPVSEIKSKPNSRDLGSSLSSIENVTTV</sequence>
<evidence type="ECO:0000256" key="2">
    <source>
        <dbReference type="SAM" id="Phobius"/>
    </source>
</evidence>
<comment type="caution">
    <text evidence="3">The sequence shown here is derived from an EMBL/GenBank/DDBJ whole genome shotgun (WGS) entry which is preliminary data.</text>
</comment>
<protein>
    <submittedName>
        <fullName evidence="3">Uncharacterized protein</fullName>
    </submittedName>
</protein>
<evidence type="ECO:0000256" key="1">
    <source>
        <dbReference type="SAM" id="MobiDB-lite"/>
    </source>
</evidence>
<evidence type="ECO:0000313" key="3">
    <source>
        <dbReference type="EMBL" id="KAF8461166.1"/>
    </source>
</evidence>
<keyword evidence="2" id="KW-1133">Transmembrane helix</keyword>
<dbReference type="Proteomes" id="UP000759537">
    <property type="component" value="Unassembled WGS sequence"/>
</dbReference>
<accession>A0A9P5JUE7</accession>
<feature type="transmembrane region" description="Helical" evidence="2">
    <location>
        <begin position="17"/>
        <end position="35"/>
    </location>
</feature>
<dbReference type="EMBL" id="WHVB01000010">
    <property type="protein sequence ID" value="KAF8479055.1"/>
    <property type="molecule type" value="Genomic_DNA"/>
</dbReference>
<feature type="transmembrane region" description="Helical" evidence="2">
    <location>
        <begin position="237"/>
        <end position="260"/>
    </location>
</feature>
<feature type="compositionally biased region" description="Polar residues" evidence="1">
    <location>
        <begin position="320"/>
        <end position="334"/>
    </location>
</feature>
<dbReference type="OrthoDB" id="3341077at2759"/>
<gene>
    <name evidence="4" type="ORF">DFH94DRAFT_37949</name>
    <name evidence="3" type="ORF">DFH94DRAFT_96590</name>
</gene>
<evidence type="ECO:0000313" key="4">
    <source>
        <dbReference type="EMBL" id="KAF8479055.1"/>
    </source>
</evidence>
<keyword evidence="5" id="KW-1185">Reference proteome</keyword>
<feature type="transmembrane region" description="Helical" evidence="2">
    <location>
        <begin position="156"/>
        <end position="181"/>
    </location>
</feature>
<feature type="transmembrane region" description="Helical" evidence="2">
    <location>
        <begin position="119"/>
        <end position="144"/>
    </location>
</feature>
<feature type="transmembrane region" description="Helical" evidence="2">
    <location>
        <begin position="88"/>
        <end position="107"/>
    </location>
</feature>
<reference evidence="3" key="2">
    <citation type="journal article" date="2020" name="Nat. Commun.">
        <title>Large-scale genome sequencing of mycorrhizal fungi provides insights into the early evolution of symbiotic traits.</title>
        <authorList>
            <person name="Miyauchi S."/>
            <person name="Kiss E."/>
            <person name="Kuo A."/>
            <person name="Drula E."/>
            <person name="Kohler A."/>
            <person name="Sanchez-Garcia M."/>
            <person name="Morin E."/>
            <person name="Andreopoulos B."/>
            <person name="Barry K.W."/>
            <person name="Bonito G."/>
            <person name="Buee M."/>
            <person name="Carver A."/>
            <person name="Chen C."/>
            <person name="Cichocki N."/>
            <person name="Clum A."/>
            <person name="Culley D."/>
            <person name="Crous P.W."/>
            <person name="Fauchery L."/>
            <person name="Girlanda M."/>
            <person name="Hayes R.D."/>
            <person name="Keri Z."/>
            <person name="LaButti K."/>
            <person name="Lipzen A."/>
            <person name="Lombard V."/>
            <person name="Magnuson J."/>
            <person name="Maillard F."/>
            <person name="Murat C."/>
            <person name="Nolan M."/>
            <person name="Ohm R.A."/>
            <person name="Pangilinan J."/>
            <person name="Pereira M.F."/>
            <person name="Perotto S."/>
            <person name="Peter M."/>
            <person name="Pfister S."/>
            <person name="Riley R."/>
            <person name="Sitrit Y."/>
            <person name="Stielow J.B."/>
            <person name="Szollosi G."/>
            <person name="Zifcakova L."/>
            <person name="Stursova M."/>
            <person name="Spatafora J.W."/>
            <person name="Tedersoo L."/>
            <person name="Vaario L.M."/>
            <person name="Yamada A."/>
            <person name="Yan M."/>
            <person name="Wang P."/>
            <person name="Xu J."/>
            <person name="Bruns T."/>
            <person name="Baldrian P."/>
            <person name="Vilgalys R."/>
            <person name="Dunand C."/>
            <person name="Henrissat B."/>
            <person name="Grigoriev I.V."/>
            <person name="Hibbett D."/>
            <person name="Nagy L.G."/>
            <person name="Martin F.M."/>
        </authorList>
    </citation>
    <scope>NUCLEOTIDE SEQUENCE</scope>
    <source>
        <strain evidence="3">Prilba</strain>
    </source>
</reference>
<keyword evidence="2" id="KW-0812">Transmembrane</keyword>
<feature type="transmembrane region" description="Helical" evidence="2">
    <location>
        <begin position="47"/>
        <end position="68"/>
    </location>
</feature>
<proteinExistence type="predicted"/>
<keyword evidence="2" id="KW-0472">Membrane</keyword>
<organism evidence="3 5">
    <name type="scientific">Russula ochroleuca</name>
    <dbReference type="NCBI Taxonomy" id="152965"/>
    <lineage>
        <taxon>Eukaryota</taxon>
        <taxon>Fungi</taxon>
        <taxon>Dikarya</taxon>
        <taxon>Basidiomycota</taxon>
        <taxon>Agaricomycotina</taxon>
        <taxon>Agaricomycetes</taxon>
        <taxon>Russulales</taxon>
        <taxon>Russulaceae</taxon>
        <taxon>Russula</taxon>
    </lineage>
</organism>